<evidence type="ECO:0000256" key="1">
    <source>
        <dbReference type="SAM" id="SignalP"/>
    </source>
</evidence>
<keyword evidence="3" id="KW-1185">Reference proteome</keyword>
<evidence type="ECO:0000313" key="2">
    <source>
        <dbReference type="EMBL" id="KAE8322229.1"/>
    </source>
</evidence>
<name>A0A5N6WQU4_9EURO</name>
<feature type="chain" id="PRO_5024890216" description="FHA domain-containing protein" evidence="1">
    <location>
        <begin position="18"/>
        <end position="134"/>
    </location>
</feature>
<sequence>MQILFSIPLLLLGTAYALPSIQHQHHAIPNATWEFSVYQNDHCTGEITVFSGIKSTSCRDAILNGGALSYIPDKITDSHCRVHLFNDNHFTFCPEFGLSFYPGNIALRSGLLWRISDEVEFYVYEYVPSSAAYD</sequence>
<evidence type="ECO:0000313" key="3">
    <source>
        <dbReference type="Proteomes" id="UP000325945"/>
    </source>
</evidence>
<accession>A0A5N6WQU4</accession>
<gene>
    <name evidence="2" type="ORF">BDV39DRAFT_196920</name>
</gene>
<organism evidence="2 3">
    <name type="scientific">Aspergillus sergii</name>
    <dbReference type="NCBI Taxonomy" id="1034303"/>
    <lineage>
        <taxon>Eukaryota</taxon>
        <taxon>Fungi</taxon>
        <taxon>Dikarya</taxon>
        <taxon>Ascomycota</taxon>
        <taxon>Pezizomycotina</taxon>
        <taxon>Eurotiomycetes</taxon>
        <taxon>Eurotiomycetidae</taxon>
        <taxon>Eurotiales</taxon>
        <taxon>Aspergillaceae</taxon>
        <taxon>Aspergillus</taxon>
        <taxon>Aspergillus subgen. Circumdati</taxon>
    </lineage>
</organism>
<feature type="signal peptide" evidence="1">
    <location>
        <begin position="1"/>
        <end position="17"/>
    </location>
</feature>
<proteinExistence type="predicted"/>
<dbReference type="AlphaFoldDB" id="A0A5N6WQU4"/>
<protein>
    <recommendedName>
        <fullName evidence="4">FHA domain-containing protein</fullName>
    </recommendedName>
</protein>
<reference evidence="3" key="1">
    <citation type="submission" date="2019-04" db="EMBL/GenBank/DDBJ databases">
        <title>Friends and foes A comparative genomics studyof 23 Aspergillus species from section Flavi.</title>
        <authorList>
            <consortium name="DOE Joint Genome Institute"/>
            <person name="Kjaerbolling I."/>
            <person name="Vesth T."/>
            <person name="Frisvad J.C."/>
            <person name="Nybo J.L."/>
            <person name="Theobald S."/>
            <person name="Kildgaard S."/>
            <person name="Isbrandt T."/>
            <person name="Kuo A."/>
            <person name="Sato A."/>
            <person name="Lyhne E.K."/>
            <person name="Kogle M.E."/>
            <person name="Wiebenga A."/>
            <person name="Kun R.S."/>
            <person name="Lubbers R.J."/>
            <person name="Makela M.R."/>
            <person name="Barry K."/>
            <person name="Chovatia M."/>
            <person name="Clum A."/>
            <person name="Daum C."/>
            <person name="Haridas S."/>
            <person name="He G."/>
            <person name="LaButti K."/>
            <person name="Lipzen A."/>
            <person name="Mondo S."/>
            <person name="Riley R."/>
            <person name="Salamov A."/>
            <person name="Simmons B.A."/>
            <person name="Magnuson J.K."/>
            <person name="Henrissat B."/>
            <person name="Mortensen U.H."/>
            <person name="Larsen T.O."/>
            <person name="Devries R.P."/>
            <person name="Grigoriev I.V."/>
            <person name="Machida M."/>
            <person name="Baker S.E."/>
            <person name="Andersen M.R."/>
        </authorList>
    </citation>
    <scope>NUCLEOTIDE SEQUENCE [LARGE SCALE GENOMIC DNA]</scope>
    <source>
        <strain evidence="3">CBS 130017</strain>
    </source>
</reference>
<dbReference type="EMBL" id="ML741850">
    <property type="protein sequence ID" value="KAE8322229.1"/>
    <property type="molecule type" value="Genomic_DNA"/>
</dbReference>
<dbReference type="Proteomes" id="UP000325945">
    <property type="component" value="Unassembled WGS sequence"/>
</dbReference>
<keyword evidence="1" id="KW-0732">Signal</keyword>
<evidence type="ECO:0008006" key="4">
    <source>
        <dbReference type="Google" id="ProtNLM"/>
    </source>
</evidence>